<organism evidence="2 3">
    <name type="scientific">Hymenobacter cellulosivorans</name>
    <dbReference type="NCBI Taxonomy" id="2932249"/>
    <lineage>
        <taxon>Bacteria</taxon>
        <taxon>Pseudomonadati</taxon>
        <taxon>Bacteroidota</taxon>
        <taxon>Cytophagia</taxon>
        <taxon>Cytophagales</taxon>
        <taxon>Hymenobacteraceae</taxon>
        <taxon>Hymenobacter</taxon>
    </lineage>
</organism>
<gene>
    <name evidence="2" type="ORF">MUN80_21785</name>
</gene>
<proteinExistence type="predicted"/>
<feature type="domain" description="Lantibiotic dehydratase N-terminal" evidence="1">
    <location>
        <begin position="28"/>
        <end position="667"/>
    </location>
</feature>
<dbReference type="Pfam" id="PF04738">
    <property type="entry name" value="Lant_dehydr_N"/>
    <property type="match status" value="1"/>
</dbReference>
<evidence type="ECO:0000313" key="2">
    <source>
        <dbReference type="EMBL" id="UOQ52375.1"/>
    </source>
</evidence>
<dbReference type="EMBL" id="CP095049">
    <property type="protein sequence ID" value="UOQ52375.1"/>
    <property type="molecule type" value="Genomic_DNA"/>
</dbReference>
<dbReference type="RefSeq" id="WP_244716316.1">
    <property type="nucleotide sequence ID" value="NZ_CP095049.1"/>
</dbReference>
<keyword evidence="3" id="KW-1185">Reference proteome</keyword>
<name>A0ABY4F6T7_9BACT</name>
<reference evidence="2 3" key="1">
    <citation type="submission" date="2022-04" db="EMBL/GenBank/DDBJ databases">
        <title>Hymenobacter sp. isolated from the air.</title>
        <authorList>
            <person name="Won M."/>
            <person name="Lee C.-M."/>
            <person name="Woen H.-Y."/>
            <person name="Kwon S.-W."/>
        </authorList>
    </citation>
    <scope>NUCLEOTIDE SEQUENCE [LARGE SCALE GENOMIC DNA]</scope>
    <source>
        <strain evidence="3">5116 S-27</strain>
    </source>
</reference>
<dbReference type="Proteomes" id="UP000831785">
    <property type="component" value="Chromosome"/>
</dbReference>
<accession>A0ABY4F6T7</accession>
<dbReference type="InterPro" id="IPR006827">
    <property type="entry name" value="Lant_deHydtase_N"/>
</dbReference>
<protein>
    <submittedName>
        <fullName evidence="2">Lantibiotic dehydratase family protein</fullName>
    </submittedName>
</protein>
<evidence type="ECO:0000313" key="3">
    <source>
        <dbReference type="Proteomes" id="UP000831785"/>
    </source>
</evidence>
<sequence>MELNYFKQCLVRTPLLPFNPGKEYTLQKKEFREALYIASRDLYFEMLRYEKGEIKKEKEIESLEKTLLKYWLRMQSRTTPFGKFSGISMVNIGDKNNIVYSDNNPSTRLDMAALCLIIDHFERNEILKDHILYYPNDSMYLIGDKIRYIEYTSKLNTYEYQISTVDRSTYLENVIKESRKGASRTELHKALARLDETLENEDITAFLTELVDSKILVSELTPCLTEPDNLSRILDILKAKSVHSPLVENLNEINTIIQAINYPNANRDLIALYEDIIRKIKLFNLSFDYNKIFQVDTKTIFSNAELDKSIVDEVVEAVNFCVKINPFPSKSPELETFKNKFIERYESQMVNLLKVMDSDAGIGYPAYESNYSNSLIESLALPVKGNKIVTKRWSTNFEKIILEKIIDSQKNNKKEVDLSESDFNVVGSNRTYNTFGCLFEVLNNDGLILLNSFGDNSGAKLMSRFSYLDRNIVTLIKQITDKDNSVNDNIIDAELLYLPNPRHGNIIGRPQGVREYDITCLSASDNDENLCLPISDLLVGVVNNRIVLKSSRLNKELNVYHTNAFNYSFTDLPVFKFLGDLQYQRNYVSGFSFSNIGLDHMPRIKYKNVILSLATWTINTKLIRKKILNKSVEESANMIVDEFSLPEKILHCQSDNELYIDLNDISCCRLFIEIIMKNETVIIKEFLFDSKCSLITDSDNNNYRNQFNISLFKN</sequence>
<evidence type="ECO:0000259" key="1">
    <source>
        <dbReference type="Pfam" id="PF04738"/>
    </source>
</evidence>